<name>A0AAE0EDQ1_9ROSI</name>
<dbReference type="PANTHER" id="PTHR36617:SF5">
    <property type="entry name" value="OS05G0421675 PROTEIN"/>
    <property type="match status" value="1"/>
</dbReference>
<dbReference type="EMBL" id="JANJYJ010000002">
    <property type="protein sequence ID" value="KAK3224603.1"/>
    <property type="molecule type" value="Genomic_DNA"/>
</dbReference>
<comment type="caution">
    <text evidence="1">The sequence shown here is derived from an EMBL/GenBank/DDBJ whole genome shotgun (WGS) entry which is preliminary data.</text>
</comment>
<proteinExistence type="predicted"/>
<sequence length="131" mass="15347">MWRFGVEVSTLWKKVVCAAYGLDNNLLFWDWQRGPSASHFVKVVSSLYDSNPHTKKILDDGLQVVVGRGDRVRLWLDICCDGIPLSEAFPRIFSLSMDKEGSIQNFGSWRNMSWVWKVYLRRNVFDWEKDQ</sequence>
<dbReference type="PANTHER" id="PTHR36617">
    <property type="entry name" value="PROTEIN, PUTATIVE-RELATED"/>
    <property type="match status" value="1"/>
</dbReference>
<dbReference type="Proteomes" id="UP001281410">
    <property type="component" value="Unassembled WGS sequence"/>
</dbReference>
<evidence type="ECO:0008006" key="3">
    <source>
        <dbReference type="Google" id="ProtNLM"/>
    </source>
</evidence>
<gene>
    <name evidence="1" type="ORF">Dsin_004465</name>
</gene>
<evidence type="ECO:0000313" key="2">
    <source>
        <dbReference type="Proteomes" id="UP001281410"/>
    </source>
</evidence>
<reference evidence="1" key="1">
    <citation type="journal article" date="2023" name="Plant J.">
        <title>Genome sequences and population genomics provide insights into the demographic history, inbreeding, and mutation load of two 'living fossil' tree species of Dipteronia.</title>
        <authorList>
            <person name="Feng Y."/>
            <person name="Comes H.P."/>
            <person name="Chen J."/>
            <person name="Zhu S."/>
            <person name="Lu R."/>
            <person name="Zhang X."/>
            <person name="Li P."/>
            <person name="Qiu J."/>
            <person name="Olsen K.M."/>
            <person name="Qiu Y."/>
        </authorList>
    </citation>
    <scope>NUCLEOTIDE SEQUENCE</scope>
    <source>
        <strain evidence="1">NBL</strain>
    </source>
</reference>
<protein>
    <recommendedName>
        <fullName evidence="3">Reverse transcriptase zinc-binding domain-containing protein</fullName>
    </recommendedName>
</protein>
<accession>A0AAE0EDQ1</accession>
<keyword evidence="2" id="KW-1185">Reference proteome</keyword>
<dbReference type="AlphaFoldDB" id="A0AAE0EDQ1"/>
<organism evidence="1 2">
    <name type="scientific">Dipteronia sinensis</name>
    <dbReference type="NCBI Taxonomy" id="43782"/>
    <lineage>
        <taxon>Eukaryota</taxon>
        <taxon>Viridiplantae</taxon>
        <taxon>Streptophyta</taxon>
        <taxon>Embryophyta</taxon>
        <taxon>Tracheophyta</taxon>
        <taxon>Spermatophyta</taxon>
        <taxon>Magnoliopsida</taxon>
        <taxon>eudicotyledons</taxon>
        <taxon>Gunneridae</taxon>
        <taxon>Pentapetalae</taxon>
        <taxon>rosids</taxon>
        <taxon>malvids</taxon>
        <taxon>Sapindales</taxon>
        <taxon>Sapindaceae</taxon>
        <taxon>Hippocastanoideae</taxon>
        <taxon>Acereae</taxon>
        <taxon>Dipteronia</taxon>
    </lineage>
</organism>
<evidence type="ECO:0000313" key="1">
    <source>
        <dbReference type="EMBL" id="KAK3224603.1"/>
    </source>
</evidence>